<dbReference type="AlphaFoldDB" id="A0A6A6P5P9"/>
<protein>
    <recommendedName>
        <fullName evidence="3">Heterokaryon incompatibility domain-containing protein</fullName>
    </recommendedName>
</protein>
<name>A0A6A6P5P9_9PEZI</name>
<gene>
    <name evidence="1" type="ORF">BDY21DRAFT_408618</name>
</gene>
<dbReference type="EMBL" id="MU001675">
    <property type="protein sequence ID" value="KAF2459321.1"/>
    <property type="molecule type" value="Genomic_DNA"/>
</dbReference>
<dbReference type="PANTHER" id="PTHR33112:SF16">
    <property type="entry name" value="HETEROKARYON INCOMPATIBILITY DOMAIN-CONTAINING PROTEIN"/>
    <property type="match status" value="1"/>
</dbReference>
<organism evidence="1 2">
    <name type="scientific">Lineolata rhizophorae</name>
    <dbReference type="NCBI Taxonomy" id="578093"/>
    <lineage>
        <taxon>Eukaryota</taxon>
        <taxon>Fungi</taxon>
        <taxon>Dikarya</taxon>
        <taxon>Ascomycota</taxon>
        <taxon>Pezizomycotina</taxon>
        <taxon>Dothideomycetes</taxon>
        <taxon>Dothideomycetes incertae sedis</taxon>
        <taxon>Lineolatales</taxon>
        <taxon>Lineolataceae</taxon>
        <taxon>Lineolata</taxon>
    </lineage>
</organism>
<keyword evidence="2" id="KW-1185">Reference proteome</keyword>
<evidence type="ECO:0008006" key="3">
    <source>
        <dbReference type="Google" id="ProtNLM"/>
    </source>
</evidence>
<evidence type="ECO:0000313" key="1">
    <source>
        <dbReference type="EMBL" id="KAF2459321.1"/>
    </source>
</evidence>
<feature type="non-terminal residue" evidence="1">
    <location>
        <position position="85"/>
    </location>
</feature>
<evidence type="ECO:0000313" key="2">
    <source>
        <dbReference type="Proteomes" id="UP000799766"/>
    </source>
</evidence>
<dbReference type="Proteomes" id="UP000799766">
    <property type="component" value="Unassembled WGS sequence"/>
</dbReference>
<accession>A0A6A6P5P9</accession>
<sequence>MKTTGDAKALKLAPYTVVHTVSVRAVDNRGAFQSYVVEEDELYGLPLFSRAWCFQERLLARRVLHFTPTQMVFECRSCCQYEFEP</sequence>
<proteinExistence type="predicted"/>
<dbReference type="OrthoDB" id="5125733at2759"/>
<reference evidence="1" key="1">
    <citation type="journal article" date="2020" name="Stud. Mycol.">
        <title>101 Dothideomycetes genomes: a test case for predicting lifestyles and emergence of pathogens.</title>
        <authorList>
            <person name="Haridas S."/>
            <person name="Albert R."/>
            <person name="Binder M."/>
            <person name="Bloem J."/>
            <person name="Labutti K."/>
            <person name="Salamov A."/>
            <person name="Andreopoulos B."/>
            <person name="Baker S."/>
            <person name="Barry K."/>
            <person name="Bills G."/>
            <person name="Bluhm B."/>
            <person name="Cannon C."/>
            <person name="Castanera R."/>
            <person name="Culley D."/>
            <person name="Daum C."/>
            <person name="Ezra D."/>
            <person name="Gonzalez J."/>
            <person name="Henrissat B."/>
            <person name="Kuo A."/>
            <person name="Liang C."/>
            <person name="Lipzen A."/>
            <person name="Lutzoni F."/>
            <person name="Magnuson J."/>
            <person name="Mondo S."/>
            <person name="Nolan M."/>
            <person name="Ohm R."/>
            <person name="Pangilinan J."/>
            <person name="Park H.-J."/>
            <person name="Ramirez L."/>
            <person name="Alfaro M."/>
            <person name="Sun H."/>
            <person name="Tritt A."/>
            <person name="Yoshinaga Y."/>
            <person name="Zwiers L.-H."/>
            <person name="Turgeon B."/>
            <person name="Goodwin S."/>
            <person name="Spatafora J."/>
            <person name="Crous P."/>
            <person name="Grigoriev I."/>
        </authorList>
    </citation>
    <scope>NUCLEOTIDE SEQUENCE</scope>
    <source>
        <strain evidence="1">ATCC 16933</strain>
    </source>
</reference>
<dbReference type="PANTHER" id="PTHR33112">
    <property type="entry name" value="DOMAIN PROTEIN, PUTATIVE-RELATED"/>
    <property type="match status" value="1"/>
</dbReference>